<sequence length="155" mass="17386">MSLSTLSPPAFDPICYNSYLRVILGSNSVVSGNSSRSRSHGSLARSPNQARSGKVRHWCGCGMRPVLRWSGTEANPDRPFFGCPNYNIAGKRWCGLFVWADVEEEECMPGKNEEQYGSEFLKKNLSCRISNIEDLIRKLKRWIGVLTLLVLCLSL</sequence>
<dbReference type="EMBL" id="JASCZI010000307">
    <property type="protein sequence ID" value="MED6110942.1"/>
    <property type="molecule type" value="Genomic_DNA"/>
</dbReference>
<feature type="domain" description="GRF-type" evidence="6">
    <location>
        <begin position="59"/>
        <end position="103"/>
    </location>
</feature>
<keyword evidence="2 4" id="KW-0863">Zinc-finger</keyword>
<proteinExistence type="predicted"/>
<dbReference type="PANTHER" id="PTHR33248">
    <property type="entry name" value="ZINC ION-BINDING PROTEIN"/>
    <property type="match status" value="1"/>
</dbReference>
<dbReference type="Proteomes" id="UP001341840">
    <property type="component" value="Unassembled WGS sequence"/>
</dbReference>
<evidence type="ECO:0000259" key="6">
    <source>
        <dbReference type="PROSITE" id="PS51999"/>
    </source>
</evidence>
<gene>
    <name evidence="7" type="ORF">PIB30_047696</name>
</gene>
<feature type="region of interest" description="Disordered" evidence="5">
    <location>
        <begin position="32"/>
        <end position="55"/>
    </location>
</feature>
<evidence type="ECO:0000256" key="4">
    <source>
        <dbReference type="PROSITE-ProRule" id="PRU01343"/>
    </source>
</evidence>
<keyword evidence="8" id="KW-1185">Reference proteome</keyword>
<evidence type="ECO:0000256" key="5">
    <source>
        <dbReference type="SAM" id="MobiDB-lite"/>
    </source>
</evidence>
<keyword evidence="1" id="KW-0479">Metal-binding</keyword>
<accession>A0ABU6QG73</accession>
<evidence type="ECO:0000256" key="2">
    <source>
        <dbReference type="ARBA" id="ARBA00022771"/>
    </source>
</evidence>
<comment type="caution">
    <text evidence="7">The sequence shown here is derived from an EMBL/GenBank/DDBJ whole genome shotgun (WGS) entry which is preliminary data.</text>
</comment>
<keyword evidence="3" id="KW-0862">Zinc</keyword>
<evidence type="ECO:0000256" key="1">
    <source>
        <dbReference type="ARBA" id="ARBA00022723"/>
    </source>
</evidence>
<name>A0ABU6QG73_9FABA</name>
<evidence type="ECO:0000256" key="3">
    <source>
        <dbReference type="ARBA" id="ARBA00022833"/>
    </source>
</evidence>
<dbReference type="InterPro" id="IPR010666">
    <property type="entry name" value="Znf_GRF"/>
</dbReference>
<dbReference type="PROSITE" id="PS51999">
    <property type="entry name" value="ZF_GRF"/>
    <property type="match status" value="1"/>
</dbReference>
<evidence type="ECO:0000313" key="7">
    <source>
        <dbReference type="EMBL" id="MED6110942.1"/>
    </source>
</evidence>
<protein>
    <recommendedName>
        <fullName evidence="6">GRF-type domain-containing protein</fullName>
    </recommendedName>
</protein>
<evidence type="ECO:0000313" key="8">
    <source>
        <dbReference type="Proteomes" id="UP001341840"/>
    </source>
</evidence>
<organism evidence="7 8">
    <name type="scientific">Stylosanthes scabra</name>
    <dbReference type="NCBI Taxonomy" id="79078"/>
    <lineage>
        <taxon>Eukaryota</taxon>
        <taxon>Viridiplantae</taxon>
        <taxon>Streptophyta</taxon>
        <taxon>Embryophyta</taxon>
        <taxon>Tracheophyta</taxon>
        <taxon>Spermatophyta</taxon>
        <taxon>Magnoliopsida</taxon>
        <taxon>eudicotyledons</taxon>
        <taxon>Gunneridae</taxon>
        <taxon>Pentapetalae</taxon>
        <taxon>rosids</taxon>
        <taxon>fabids</taxon>
        <taxon>Fabales</taxon>
        <taxon>Fabaceae</taxon>
        <taxon>Papilionoideae</taxon>
        <taxon>50 kb inversion clade</taxon>
        <taxon>dalbergioids sensu lato</taxon>
        <taxon>Dalbergieae</taxon>
        <taxon>Pterocarpus clade</taxon>
        <taxon>Stylosanthes</taxon>
    </lineage>
</organism>
<reference evidence="7 8" key="1">
    <citation type="journal article" date="2023" name="Plants (Basel)">
        <title>Bridging the Gap: Combining Genomics and Transcriptomics Approaches to Understand Stylosanthes scabra, an Orphan Legume from the Brazilian Caatinga.</title>
        <authorList>
            <person name="Ferreira-Neto J.R.C."/>
            <person name="da Silva M.D."/>
            <person name="Binneck E."/>
            <person name="de Melo N.F."/>
            <person name="da Silva R.H."/>
            <person name="de Melo A.L.T.M."/>
            <person name="Pandolfi V."/>
            <person name="Bustamante F.O."/>
            <person name="Brasileiro-Vidal A.C."/>
            <person name="Benko-Iseppon A.M."/>
        </authorList>
    </citation>
    <scope>NUCLEOTIDE SEQUENCE [LARGE SCALE GENOMIC DNA]</scope>
    <source>
        <tissue evidence="7">Leaves</tissue>
    </source>
</reference>